<feature type="compositionally biased region" description="Acidic residues" evidence="6">
    <location>
        <begin position="216"/>
        <end position="227"/>
    </location>
</feature>
<sequence>MLSKKWLLSLSLAVSVSVIAACGGGDESAGEENNNEGQGTQEEESEQGSEEGNGENASEGEGSSNSESDSNSGENAGQAEMPEPDVEDIPDVVAEVNGEEISGEEFKTSYEGQFQQAAMQSQMTGEEVDQDQLKQQLAESMVGTELLMQEADNREIEAAQEDIDSTLDDLVSQNDLESKDELISTLEEQQGMSEEEIMSQVETQVKVDQLIAEEAGDTEPTEEELQEAYEQVKTQQEQMGGQNGEDTEVPSFEEMKPDLKEQVISQKEADASQTLVENLRESADVTINL</sequence>
<dbReference type="OrthoDB" id="4775280at2"/>
<feature type="compositionally biased region" description="Acidic residues" evidence="6">
    <location>
        <begin position="41"/>
        <end position="53"/>
    </location>
</feature>
<reference evidence="8 9" key="1">
    <citation type="submission" date="2018-10" db="EMBL/GenBank/DDBJ databases">
        <title>Draft genome sequence of Bacillus salarius IM0101, isolated from a hypersaline soil in Inner Mongolia, China.</title>
        <authorList>
            <person name="Yamprayoonswat W."/>
            <person name="Boonvisut S."/>
            <person name="Jumpathong W."/>
            <person name="Sittihan S."/>
            <person name="Ruangsuj P."/>
            <person name="Wanthongcharoen S."/>
            <person name="Thongpramul N."/>
            <person name="Pimmason S."/>
            <person name="Yu B."/>
            <person name="Yasawong M."/>
        </authorList>
    </citation>
    <scope>NUCLEOTIDE SEQUENCE [LARGE SCALE GENOMIC DNA]</scope>
    <source>
        <strain evidence="8 9">IM0101</strain>
    </source>
</reference>
<keyword evidence="3 7" id="KW-0732">Signal</keyword>
<name>A0A3R9P5X0_9BACI</name>
<dbReference type="InterPro" id="IPR050245">
    <property type="entry name" value="PrsA_foldase"/>
</dbReference>
<comment type="catalytic activity">
    <reaction evidence="1">
        <text>[protein]-peptidylproline (omega=180) = [protein]-peptidylproline (omega=0)</text>
        <dbReference type="Rhea" id="RHEA:16237"/>
        <dbReference type="Rhea" id="RHEA-COMP:10747"/>
        <dbReference type="Rhea" id="RHEA-COMP:10748"/>
        <dbReference type="ChEBI" id="CHEBI:83833"/>
        <dbReference type="ChEBI" id="CHEBI:83834"/>
        <dbReference type="EC" id="5.2.1.8"/>
    </reaction>
</comment>
<gene>
    <name evidence="8" type="ORF">D7Z54_18090</name>
</gene>
<evidence type="ECO:0000256" key="2">
    <source>
        <dbReference type="ARBA" id="ARBA00013194"/>
    </source>
</evidence>
<keyword evidence="9" id="KW-1185">Reference proteome</keyword>
<protein>
    <recommendedName>
        <fullName evidence="2">peptidylprolyl isomerase</fullName>
        <ecNumber evidence="2">5.2.1.8</ecNumber>
    </recommendedName>
</protein>
<evidence type="ECO:0000313" key="9">
    <source>
        <dbReference type="Proteomes" id="UP000275076"/>
    </source>
</evidence>
<organism evidence="8 9">
    <name type="scientific">Salibacterium salarium</name>
    <dbReference type="NCBI Taxonomy" id="284579"/>
    <lineage>
        <taxon>Bacteria</taxon>
        <taxon>Bacillati</taxon>
        <taxon>Bacillota</taxon>
        <taxon>Bacilli</taxon>
        <taxon>Bacillales</taxon>
        <taxon>Bacillaceae</taxon>
    </lineage>
</organism>
<dbReference type="PROSITE" id="PS51257">
    <property type="entry name" value="PROKAR_LIPOPROTEIN"/>
    <property type="match status" value="1"/>
</dbReference>
<accession>A0A3R9P5X0</accession>
<dbReference type="Pfam" id="PF13624">
    <property type="entry name" value="SurA_N_3"/>
    <property type="match status" value="1"/>
</dbReference>
<feature type="region of interest" description="Disordered" evidence="6">
    <location>
        <begin position="23"/>
        <end position="95"/>
    </location>
</feature>
<proteinExistence type="predicted"/>
<dbReference type="Proteomes" id="UP000275076">
    <property type="component" value="Unassembled WGS sequence"/>
</dbReference>
<evidence type="ECO:0000256" key="5">
    <source>
        <dbReference type="ARBA" id="ARBA00023235"/>
    </source>
</evidence>
<evidence type="ECO:0000256" key="7">
    <source>
        <dbReference type="SAM" id="SignalP"/>
    </source>
</evidence>
<evidence type="ECO:0000256" key="4">
    <source>
        <dbReference type="ARBA" id="ARBA00023110"/>
    </source>
</evidence>
<evidence type="ECO:0000256" key="6">
    <source>
        <dbReference type="SAM" id="MobiDB-lite"/>
    </source>
</evidence>
<dbReference type="Gene3D" id="1.10.4030.10">
    <property type="entry name" value="Porin chaperone SurA, peptide-binding domain"/>
    <property type="match status" value="1"/>
</dbReference>
<dbReference type="SUPFAM" id="SSF109998">
    <property type="entry name" value="Triger factor/SurA peptide-binding domain-like"/>
    <property type="match status" value="1"/>
</dbReference>
<feature type="region of interest" description="Disordered" evidence="6">
    <location>
        <begin position="216"/>
        <end position="254"/>
    </location>
</feature>
<dbReference type="EC" id="5.2.1.8" evidence="2"/>
<dbReference type="PANTHER" id="PTHR47245">
    <property type="entry name" value="PEPTIDYLPROLYL ISOMERASE"/>
    <property type="match status" value="1"/>
</dbReference>
<comment type="caution">
    <text evidence="8">The sequence shown here is derived from an EMBL/GenBank/DDBJ whole genome shotgun (WGS) entry which is preliminary data.</text>
</comment>
<dbReference type="AlphaFoldDB" id="A0A3R9P5X0"/>
<dbReference type="PANTHER" id="PTHR47245:SF1">
    <property type="entry name" value="FOLDASE PROTEIN PRSA"/>
    <property type="match status" value="1"/>
</dbReference>
<dbReference type="GO" id="GO:0003755">
    <property type="term" value="F:peptidyl-prolyl cis-trans isomerase activity"/>
    <property type="evidence" value="ECO:0007669"/>
    <property type="project" value="UniProtKB-KW"/>
</dbReference>
<feature type="signal peptide" evidence="7">
    <location>
        <begin position="1"/>
        <end position="20"/>
    </location>
</feature>
<dbReference type="EMBL" id="RBVX01000019">
    <property type="protein sequence ID" value="RSL31895.1"/>
    <property type="molecule type" value="Genomic_DNA"/>
</dbReference>
<feature type="compositionally biased region" description="Low complexity" evidence="6">
    <location>
        <begin position="54"/>
        <end position="77"/>
    </location>
</feature>
<evidence type="ECO:0000256" key="1">
    <source>
        <dbReference type="ARBA" id="ARBA00000971"/>
    </source>
</evidence>
<dbReference type="RefSeq" id="WP_125557625.1">
    <property type="nucleotide sequence ID" value="NZ_RBVX01000019.1"/>
</dbReference>
<evidence type="ECO:0000256" key="3">
    <source>
        <dbReference type="ARBA" id="ARBA00022729"/>
    </source>
</evidence>
<feature type="chain" id="PRO_5039324991" description="peptidylprolyl isomerase" evidence="7">
    <location>
        <begin position="21"/>
        <end position="289"/>
    </location>
</feature>
<keyword evidence="4" id="KW-0697">Rotamase</keyword>
<keyword evidence="5 8" id="KW-0413">Isomerase</keyword>
<evidence type="ECO:0000313" key="8">
    <source>
        <dbReference type="EMBL" id="RSL31895.1"/>
    </source>
</evidence>
<dbReference type="InterPro" id="IPR027304">
    <property type="entry name" value="Trigger_fact/SurA_dom_sf"/>
</dbReference>